<proteinExistence type="predicted"/>
<gene>
    <name evidence="3" type="ORF">H6G81_02165</name>
</gene>
<accession>A0ABR8GJ59</accession>
<feature type="compositionally biased region" description="Polar residues" evidence="1">
    <location>
        <begin position="396"/>
        <end position="406"/>
    </location>
</feature>
<dbReference type="EMBL" id="JACJTA010000003">
    <property type="protein sequence ID" value="MBD2603363.1"/>
    <property type="molecule type" value="Genomic_DNA"/>
</dbReference>
<organism evidence="3 4">
    <name type="scientific">Scytonema hofmannii FACHB-248</name>
    <dbReference type="NCBI Taxonomy" id="1842502"/>
    <lineage>
        <taxon>Bacteria</taxon>
        <taxon>Bacillati</taxon>
        <taxon>Cyanobacteriota</taxon>
        <taxon>Cyanophyceae</taxon>
        <taxon>Nostocales</taxon>
        <taxon>Scytonemataceae</taxon>
        <taxon>Scytonema</taxon>
    </lineage>
</organism>
<sequence length="414" mass="42544">MSASALKSRTKVLTTLFTYQNSFSGLLVITSSIAAAIIGFGAESASAQITIQTTGALSGTIQLPKFNPNFNRVITRVDTNSKGTYSRQGVPLYTSNYVKVQTRADGSLHYFVDFKGLPVVSFDGLLTSPALSSGSLTPYNYQGKLPGTKFEAVVQDEFGLKKALYTGIVTDPKTGQRYQGTFKVTGQGPRYSDRNGSATPTVFDFKSDIPGKPTISSLKMTNAPLVKLFITIPAGTTPITPRSDAGGGTPIAGGVTPIDVGGIPIAGGGIPIAGGSTSIDVGSTSIDVGSTSIDVGSTPIDVGSTSIDVGSTPIDVGSTPIDVGGTSIDVGGTSIDGGSIDSEIMSPIQSAIATESNSPSPSAEPNVEFSNGNSSARNPLSIASNICSRKDINCPTKPSASKQTIGPRSRVLLR</sequence>
<dbReference type="Proteomes" id="UP000660380">
    <property type="component" value="Unassembled WGS sequence"/>
</dbReference>
<reference evidence="3 4" key="1">
    <citation type="journal article" date="2020" name="ISME J.">
        <title>Comparative genomics reveals insights into cyanobacterial evolution and habitat adaptation.</title>
        <authorList>
            <person name="Chen M.Y."/>
            <person name="Teng W.K."/>
            <person name="Zhao L."/>
            <person name="Hu C.X."/>
            <person name="Zhou Y.K."/>
            <person name="Han B.P."/>
            <person name="Song L.R."/>
            <person name="Shu W.S."/>
        </authorList>
    </citation>
    <scope>NUCLEOTIDE SEQUENCE [LARGE SCALE GENOMIC DNA]</scope>
    <source>
        <strain evidence="3 4">FACHB-248</strain>
    </source>
</reference>
<evidence type="ECO:0000313" key="4">
    <source>
        <dbReference type="Proteomes" id="UP000660380"/>
    </source>
</evidence>
<keyword evidence="2" id="KW-1133">Transmembrane helix</keyword>
<feature type="compositionally biased region" description="Low complexity" evidence="1">
    <location>
        <begin position="355"/>
        <end position="366"/>
    </location>
</feature>
<keyword evidence="4" id="KW-1185">Reference proteome</keyword>
<evidence type="ECO:0000313" key="3">
    <source>
        <dbReference type="EMBL" id="MBD2603363.1"/>
    </source>
</evidence>
<name>A0ABR8GJ59_9CYAN</name>
<protein>
    <submittedName>
        <fullName evidence="3">Uncharacterized protein</fullName>
    </submittedName>
</protein>
<evidence type="ECO:0000256" key="2">
    <source>
        <dbReference type="SAM" id="Phobius"/>
    </source>
</evidence>
<evidence type="ECO:0000256" key="1">
    <source>
        <dbReference type="SAM" id="MobiDB-lite"/>
    </source>
</evidence>
<keyword evidence="2" id="KW-0472">Membrane</keyword>
<feature type="region of interest" description="Disordered" evidence="1">
    <location>
        <begin position="391"/>
        <end position="414"/>
    </location>
</feature>
<keyword evidence="2" id="KW-0812">Transmembrane</keyword>
<comment type="caution">
    <text evidence="3">The sequence shown here is derived from an EMBL/GenBank/DDBJ whole genome shotgun (WGS) entry which is preliminary data.</text>
</comment>
<feature type="transmembrane region" description="Helical" evidence="2">
    <location>
        <begin position="21"/>
        <end position="42"/>
    </location>
</feature>
<feature type="region of interest" description="Disordered" evidence="1">
    <location>
        <begin position="353"/>
        <end position="376"/>
    </location>
</feature>